<dbReference type="OrthoDB" id="4851632at2759"/>
<evidence type="ECO:0000313" key="2">
    <source>
        <dbReference type="EMBL" id="KAF0326295.1"/>
    </source>
</evidence>
<comment type="caution">
    <text evidence="2">The sequence shown here is derived from an EMBL/GenBank/DDBJ whole genome shotgun (WGS) entry which is preliminary data.</text>
</comment>
<evidence type="ECO:0000313" key="3">
    <source>
        <dbReference type="Proteomes" id="UP000434172"/>
    </source>
</evidence>
<feature type="compositionally biased region" description="Polar residues" evidence="1">
    <location>
        <begin position="108"/>
        <end position="120"/>
    </location>
</feature>
<accession>A0A8H3WH91</accession>
<proteinExistence type="predicted"/>
<keyword evidence="3" id="KW-1185">Reference proteome</keyword>
<feature type="region of interest" description="Disordered" evidence="1">
    <location>
        <begin position="94"/>
        <end position="185"/>
    </location>
</feature>
<dbReference type="EMBL" id="WOWK01000031">
    <property type="protein sequence ID" value="KAF0326295.1"/>
    <property type="molecule type" value="Genomic_DNA"/>
</dbReference>
<evidence type="ECO:0000256" key="1">
    <source>
        <dbReference type="SAM" id="MobiDB-lite"/>
    </source>
</evidence>
<organism evidence="2 3">
    <name type="scientific">Colletotrichum asianum</name>
    <dbReference type="NCBI Taxonomy" id="702518"/>
    <lineage>
        <taxon>Eukaryota</taxon>
        <taxon>Fungi</taxon>
        <taxon>Dikarya</taxon>
        <taxon>Ascomycota</taxon>
        <taxon>Pezizomycotina</taxon>
        <taxon>Sordariomycetes</taxon>
        <taxon>Hypocreomycetidae</taxon>
        <taxon>Glomerellales</taxon>
        <taxon>Glomerellaceae</taxon>
        <taxon>Colletotrichum</taxon>
        <taxon>Colletotrichum gloeosporioides species complex</taxon>
    </lineage>
</organism>
<reference evidence="2 3" key="1">
    <citation type="submission" date="2019-12" db="EMBL/GenBank/DDBJ databases">
        <title>A genome sequence resource for the geographically widespread anthracnose pathogen Colletotrichum asianum.</title>
        <authorList>
            <person name="Meng Y."/>
        </authorList>
    </citation>
    <scope>NUCLEOTIDE SEQUENCE [LARGE SCALE GENOMIC DNA]</scope>
    <source>
        <strain evidence="2 3">ICMP 18580</strain>
    </source>
</reference>
<protein>
    <submittedName>
        <fullName evidence="2">Uncharacterized protein</fullName>
    </submittedName>
</protein>
<dbReference type="AlphaFoldDB" id="A0A8H3WH91"/>
<dbReference type="Proteomes" id="UP000434172">
    <property type="component" value="Unassembled WGS sequence"/>
</dbReference>
<sequence length="213" mass="22118">MALVGPYLEAYDPEAQGVHEPAKYSVVKGRDLAQFGCISALLEAAKHMGLHDKLVLDVKVRPVILVQGGHHLPSRVVIRDRKIEFGFQGGRGRVVVHGHSPNGGAISDESTGSRFGSTSAFRADDVGGSGVGRSGVGPKDDREDDDDDAAGNRADDIGRSGVGPKDDRGDEDDAGNADNGGSAVGIGGLGCPEFCCSKIIATRSRNSPTKVVS</sequence>
<gene>
    <name evidence="2" type="ORF">GQ607_006498</name>
</gene>
<feature type="compositionally biased region" description="Basic and acidic residues" evidence="1">
    <location>
        <begin position="153"/>
        <end position="168"/>
    </location>
</feature>
<name>A0A8H3WH91_9PEZI</name>